<organism evidence="3 4">
    <name type="scientific">Gemella sanguinis</name>
    <dbReference type="NCBI Taxonomy" id="84135"/>
    <lineage>
        <taxon>Bacteria</taxon>
        <taxon>Bacillati</taxon>
        <taxon>Bacillota</taxon>
        <taxon>Bacilli</taxon>
        <taxon>Bacillales</taxon>
        <taxon>Gemellaceae</taxon>
        <taxon>Gemella</taxon>
    </lineage>
</organism>
<feature type="domain" description="Cytidyltransferase-like" evidence="1">
    <location>
        <begin position="14"/>
        <end position="117"/>
    </location>
</feature>
<sequence length="392" mass="45297">MKHKLLKTKNLAVVFGTFAPMHIGHVDLITRAKRENDAALVVVSGTNTEEDRGTRVGLHLKRRFRYVREVFHDDELVVVDKLDEEGIISEQNGLENWFKILHELIKDNTDYQFEKITFYVGEEKDQKPLLSYFENVFNDEYLLGKSDTEFSDSIIKKEVGIKIIDKSIIPVSSAEILKKPLAHWRYITKPFRRHFTKKVLVVGSASGGKTTLIKDLGRIFNAPVSLEYARYYQGVHNVRDDELDTNDYIRLFAYQNHQTSNIIDSGSHSGIVFVDTNATVTMAYVDYYLKDVISEEEYQALNLSYKVAVSKEKWDLIVLIPPKSAYVNDGFRDMSMSSQDIRDDFTNHLIELLKRDGFEDKLLILDSEPDTFFIENYEKTIEAIKTRLNIDI</sequence>
<evidence type="ECO:0000259" key="2">
    <source>
        <dbReference type="Pfam" id="PF13521"/>
    </source>
</evidence>
<dbReference type="PANTHER" id="PTHR37512">
    <property type="entry name" value="TRIFUNCTIONAL NAD BIOSYNTHESIS/REGULATOR PROTEIN NADR"/>
    <property type="match status" value="1"/>
</dbReference>
<protein>
    <submittedName>
        <fullName evidence="3">Transcriptional regulator</fullName>
    </submittedName>
</protein>
<evidence type="ECO:0000313" key="4">
    <source>
        <dbReference type="Proteomes" id="UP000235670"/>
    </source>
</evidence>
<dbReference type="PANTHER" id="PTHR37512:SF1">
    <property type="entry name" value="NADR_TTD14 AAA DOMAIN-CONTAINING PROTEIN"/>
    <property type="match status" value="1"/>
</dbReference>
<dbReference type="OrthoDB" id="9802794at2"/>
<dbReference type="Proteomes" id="UP000235670">
    <property type="component" value="Unassembled WGS sequence"/>
</dbReference>
<dbReference type="Pfam" id="PF01467">
    <property type="entry name" value="CTP_transf_like"/>
    <property type="match status" value="1"/>
</dbReference>
<dbReference type="InterPro" id="IPR004821">
    <property type="entry name" value="Cyt_trans-like"/>
</dbReference>
<dbReference type="EMBL" id="PNGT01000008">
    <property type="protein sequence ID" value="PMC51973.1"/>
    <property type="molecule type" value="Genomic_DNA"/>
</dbReference>
<dbReference type="Gene3D" id="3.40.50.620">
    <property type="entry name" value="HUPs"/>
    <property type="match status" value="1"/>
</dbReference>
<dbReference type="Pfam" id="PF13521">
    <property type="entry name" value="AAA_28"/>
    <property type="match status" value="1"/>
</dbReference>
<evidence type="ECO:0000259" key="1">
    <source>
        <dbReference type="Pfam" id="PF01467"/>
    </source>
</evidence>
<comment type="caution">
    <text evidence="3">The sequence shown here is derived from an EMBL/GenBank/DDBJ whole genome shotgun (WGS) entry which is preliminary data.</text>
</comment>
<dbReference type="Gene3D" id="3.40.50.300">
    <property type="entry name" value="P-loop containing nucleotide triphosphate hydrolases"/>
    <property type="match status" value="1"/>
</dbReference>
<proteinExistence type="predicted"/>
<dbReference type="NCBIfam" id="TIGR00125">
    <property type="entry name" value="cyt_tran_rel"/>
    <property type="match status" value="1"/>
</dbReference>
<dbReference type="AlphaFoldDB" id="A0A2N6SDI8"/>
<dbReference type="InterPro" id="IPR052735">
    <property type="entry name" value="NAD_biosynth-regulator"/>
</dbReference>
<dbReference type="SUPFAM" id="SSF52374">
    <property type="entry name" value="Nucleotidylyl transferase"/>
    <property type="match status" value="1"/>
</dbReference>
<dbReference type="GO" id="GO:0003824">
    <property type="term" value="F:catalytic activity"/>
    <property type="evidence" value="ECO:0007669"/>
    <property type="project" value="InterPro"/>
</dbReference>
<feature type="domain" description="NadR/Ttd14 AAA" evidence="2">
    <location>
        <begin position="198"/>
        <end position="358"/>
    </location>
</feature>
<dbReference type="STRING" id="84135.GCA_001052115_00943"/>
<accession>A0A2N6SDI8</accession>
<dbReference type="InterPro" id="IPR027417">
    <property type="entry name" value="P-loop_NTPase"/>
</dbReference>
<name>A0A2N6SDI8_9BACL</name>
<dbReference type="InterPro" id="IPR014729">
    <property type="entry name" value="Rossmann-like_a/b/a_fold"/>
</dbReference>
<dbReference type="InterPro" id="IPR038727">
    <property type="entry name" value="NadR/Ttd14_AAA_dom"/>
</dbReference>
<evidence type="ECO:0000313" key="3">
    <source>
        <dbReference type="EMBL" id="PMC51973.1"/>
    </source>
</evidence>
<gene>
    <name evidence="3" type="ORF">CJ218_07165</name>
</gene>
<reference evidence="3 4" key="1">
    <citation type="submission" date="2017-09" db="EMBL/GenBank/DDBJ databases">
        <title>Bacterial strain isolated from the female urinary microbiota.</title>
        <authorList>
            <person name="Thomas-White K."/>
            <person name="Kumar N."/>
            <person name="Forster S."/>
            <person name="Putonti C."/>
            <person name="Lawley T."/>
            <person name="Wolfe A.J."/>
        </authorList>
    </citation>
    <scope>NUCLEOTIDE SEQUENCE [LARGE SCALE GENOMIC DNA]</scope>
    <source>
        <strain evidence="3 4">UMB0186</strain>
    </source>
</reference>
<dbReference type="RefSeq" id="WP_035496383.1">
    <property type="nucleotide sequence ID" value="NZ_JAAXPT010000005.1"/>
</dbReference>
<dbReference type="SUPFAM" id="SSF52540">
    <property type="entry name" value="P-loop containing nucleoside triphosphate hydrolases"/>
    <property type="match status" value="1"/>
</dbReference>